<proteinExistence type="predicted"/>
<feature type="transmembrane region" description="Helical" evidence="1">
    <location>
        <begin position="61"/>
        <end position="83"/>
    </location>
</feature>
<name>A0A9P5TZA8_9AGAR</name>
<feature type="transmembrane region" description="Helical" evidence="1">
    <location>
        <begin position="26"/>
        <end position="49"/>
    </location>
</feature>
<gene>
    <name evidence="3" type="ORF">BDP27DRAFT_1340221</name>
</gene>
<organism evidence="3 4">
    <name type="scientific">Rhodocollybia butyracea</name>
    <dbReference type="NCBI Taxonomy" id="206335"/>
    <lineage>
        <taxon>Eukaryota</taxon>
        <taxon>Fungi</taxon>
        <taxon>Dikarya</taxon>
        <taxon>Basidiomycota</taxon>
        <taxon>Agaricomycotina</taxon>
        <taxon>Agaricomycetes</taxon>
        <taxon>Agaricomycetidae</taxon>
        <taxon>Agaricales</taxon>
        <taxon>Marasmiineae</taxon>
        <taxon>Omphalotaceae</taxon>
        <taxon>Rhodocollybia</taxon>
    </lineage>
</organism>
<dbReference type="PANTHER" id="PTHR40465">
    <property type="entry name" value="CHROMOSOME 1, WHOLE GENOME SHOTGUN SEQUENCE"/>
    <property type="match status" value="1"/>
</dbReference>
<evidence type="ECO:0000313" key="4">
    <source>
        <dbReference type="Proteomes" id="UP000772434"/>
    </source>
</evidence>
<keyword evidence="1" id="KW-1133">Transmembrane helix</keyword>
<evidence type="ECO:0000313" key="3">
    <source>
        <dbReference type="EMBL" id="KAF9060064.1"/>
    </source>
</evidence>
<reference evidence="3" key="1">
    <citation type="submission" date="2020-11" db="EMBL/GenBank/DDBJ databases">
        <authorList>
            <consortium name="DOE Joint Genome Institute"/>
            <person name="Ahrendt S."/>
            <person name="Riley R."/>
            <person name="Andreopoulos W."/>
            <person name="Labutti K."/>
            <person name="Pangilinan J."/>
            <person name="Ruiz-Duenas F.J."/>
            <person name="Barrasa J.M."/>
            <person name="Sanchez-Garcia M."/>
            <person name="Camarero S."/>
            <person name="Miyauchi S."/>
            <person name="Serrano A."/>
            <person name="Linde D."/>
            <person name="Babiker R."/>
            <person name="Drula E."/>
            <person name="Ayuso-Fernandez I."/>
            <person name="Pacheco R."/>
            <person name="Padilla G."/>
            <person name="Ferreira P."/>
            <person name="Barriuso J."/>
            <person name="Kellner H."/>
            <person name="Castanera R."/>
            <person name="Alfaro M."/>
            <person name="Ramirez L."/>
            <person name="Pisabarro A.G."/>
            <person name="Kuo A."/>
            <person name="Tritt A."/>
            <person name="Lipzen A."/>
            <person name="He G."/>
            <person name="Yan M."/>
            <person name="Ng V."/>
            <person name="Cullen D."/>
            <person name="Martin F."/>
            <person name="Rosso M.-N."/>
            <person name="Henrissat B."/>
            <person name="Hibbett D."/>
            <person name="Martinez A.T."/>
            <person name="Grigoriev I.V."/>
        </authorList>
    </citation>
    <scope>NUCLEOTIDE SEQUENCE</scope>
    <source>
        <strain evidence="3">AH 40177</strain>
    </source>
</reference>
<evidence type="ECO:0000256" key="1">
    <source>
        <dbReference type="SAM" id="Phobius"/>
    </source>
</evidence>
<dbReference type="OrthoDB" id="3270417at2759"/>
<feature type="transmembrane region" description="Helical" evidence="1">
    <location>
        <begin position="103"/>
        <end position="120"/>
    </location>
</feature>
<feature type="transmembrane region" description="Helical" evidence="1">
    <location>
        <begin position="127"/>
        <end position="148"/>
    </location>
</feature>
<evidence type="ECO:0000259" key="2">
    <source>
        <dbReference type="Pfam" id="PF20152"/>
    </source>
</evidence>
<dbReference type="Proteomes" id="UP000772434">
    <property type="component" value="Unassembled WGS sequence"/>
</dbReference>
<keyword evidence="1" id="KW-0472">Membrane</keyword>
<comment type="caution">
    <text evidence="3">The sequence shown here is derived from an EMBL/GenBank/DDBJ whole genome shotgun (WGS) entry which is preliminary data.</text>
</comment>
<dbReference type="PANTHER" id="PTHR40465:SF1">
    <property type="entry name" value="DUF6534 DOMAIN-CONTAINING PROTEIN"/>
    <property type="match status" value="1"/>
</dbReference>
<dbReference type="InterPro" id="IPR045339">
    <property type="entry name" value="DUF6534"/>
</dbReference>
<dbReference type="AlphaFoldDB" id="A0A9P5TZA8"/>
<keyword evidence="4" id="KW-1185">Reference proteome</keyword>
<feature type="domain" description="DUF6534" evidence="2">
    <location>
        <begin position="164"/>
        <end position="230"/>
    </location>
</feature>
<sequence>MSTTQPPLDLPVALSLIPGVKERLPAIFVGFGFATTLYGFTISQLYFYYKSYPKDHVVLKLMVWALDTFTTILVAQSIYTLVVYDFDDVEADTVIQQYLESEIVVTVTLIAQSYFAFQLFQLSQKVMAIGIFMVSVAVFCVDISKLFVHSQTLLSKVATPVTQSIHALPCVMINSLICYTGASGFLTAICQIMSVCISVVSPHHTYWQAFHQAITKLYVSSVVASLNFRSAYGNFKTHNYHTCETGK</sequence>
<dbReference type="EMBL" id="JADNRY010000262">
    <property type="protein sequence ID" value="KAF9060064.1"/>
    <property type="molecule type" value="Genomic_DNA"/>
</dbReference>
<accession>A0A9P5TZA8</accession>
<protein>
    <recommendedName>
        <fullName evidence="2">DUF6534 domain-containing protein</fullName>
    </recommendedName>
</protein>
<dbReference type="Pfam" id="PF20152">
    <property type="entry name" value="DUF6534"/>
    <property type="match status" value="1"/>
</dbReference>
<keyword evidence="1" id="KW-0812">Transmembrane</keyword>